<reference evidence="2" key="1">
    <citation type="submission" date="2021-01" db="EMBL/GenBank/DDBJ databases">
        <authorList>
            <person name="Corre E."/>
            <person name="Pelletier E."/>
            <person name="Niang G."/>
            <person name="Scheremetjew M."/>
            <person name="Finn R."/>
            <person name="Kale V."/>
            <person name="Holt S."/>
            <person name="Cochrane G."/>
            <person name="Meng A."/>
            <person name="Brown T."/>
            <person name="Cohen L."/>
        </authorList>
    </citation>
    <scope>NUCLEOTIDE SEQUENCE</scope>
    <source>
        <strain evidence="2">RCC1693</strain>
    </source>
</reference>
<organism evidence="2">
    <name type="scientific">Florenciella parvula</name>
    <dbReference type="NCBI Taxonomy" id="236787"/>
    <lineage>
        <taxon>Eukaryota</taxon>
        <taxon>Sar</taxon>
        <taxon>Stramenopiles</taxon>
        <taxon>Ochrophyta</taxon>
        <taxon>Dictyochophyceae</taxon>
        <taxon>Florenciellales</taxon>
        <taxon>Florenciella</taxon>
    </lineage>
</organism>
<proteinExistence type="predicted"/>
<feature type="region of interest" description="Disordered" evidence="1">
    <location>
        <begin position="1"/>
        <end position="174"/>
    </location>
</feature>
<feature type="region of interest" description="Disordered" evidence="1">
    <location>
        <begin position="282"/>
        <end position="370"/>
    </location>
</feature>
<feature type="compositionally biased region" description="Low complexity" evidence="1">
    <location>
        <begin position="121"/>
        <end position="132"/>
    </location>
</feature>
<evidence type="ECO:0000313" key="2">
    <source>
        <dbReference type="EMBL" id="CAD9441564.1"/>
    </source>
</evidence>
<evidence type="ECO:0000256" key="1">
    <source>
        <dbReference type="SAM" id="MobiDB-lite"/>
    </source>
</evidence>
<gene>
    <name evidence="2" type="ORF">FPAR1323_LOCUS14905</name>
</gene>
<feature type="compositionally biased region" description="Gly residues" evidence="1">
    <location>
        <begin position="14"/>
        <end position="28"/>
    </location>
</feature>
<protein>
    <submittedName>
        <fullName evidence="2">Uncharacterized protein</fullName>
    </submittedName>
</protein>
<dbReference type="AlphaFoldDB" id="A0A7S2D1J4"/>
<name>A0A7S2D1J4_9STRA</name>
<dbReference type="EMBL" id="HBGT01028562">
    <property type="protein sequence ID" value="CAD9441564.1"/>
    <property type="molecule type" value="Transcribed_RNA"/>
</dbReference>
<accession>A0A7S2D1J4</accession>
<sequence>MVDTSFSPGVENTVGGGLSPGGFGGLSSGGTVYTGEATSRLGVENSPGGNRSLYTAGTAEPSTFRPGVENSMGGGEIEKSPGGNRSLYTTETVGAPTFRPGVENSFGGGASTHCSSPKHGQLSSSPLTPSPQRSRHCPRDLLGNKDIQGWQQRQQRAEEAGSGDRGPGNPRRISSNSSRLLLLVQDGVLNQEEYECALLDIETQFVTEFPGARPLWISGLSTANRRRLLSKISSDLQADWQLSKSAVDNLQSEWGFNEVQCEAARLWALGVNMYVAPASGDGVVPVRSHNGRTRASSDPPRPDPGMADSLPVGRARATSEPVEPAKPVELTEPVEPKPLFIGAPAGSSDGDYMDDGLEDAGASNSHGSGSWGLDIAQHYKTLMRRTVSRSGLAKAEVLRTRP</sequence>